<comment type="caution">
    <text evidence="2">The sequence shown here is derived from an EMBL/GenBank/DDBJ whole genome shotgun (WGS) entry which is preliminary data.</text>
</comment>
<evidence type="ECO:0000313" key="3">
    <source>
        <dbReference type="Proteomes" id="UP001310594"/>
    </source>
</evidence>
<dbReference type="EMBL" id="JAVRQU010000013">
    <property type="protein sequence ID" value="KAK5696108.1"/>
    <property type="molecule type" value="Genomic_DNA"/>
</dbReference>
<accession>A0AAN7ZT10</accession>
<name>A0AAN7ZT10_9PEZI</name>
<gene>
    <name evidence="2" type="ORF">LTR97_008528</name>
</gene>
<reference evidence="2" key="1">
    <citation type="submission" date="2023-08" db="EMBL/GenBank/DDBJ databases">
        <title>Black Yeasts Isolated from many extreme environments.</title>
        <authorList>
            <person name="Coleine C."/>
            <person name="Stajich J.E."/>
            <person name="Selbmann L."/>
        </authorList>
    </citation>
    <scope>NUCLEOTIDE SEQUENCE</scope>
    <source>
        <strain evidence="2">CCFEE 5810</strain>
    </source>
</reference>
<proteinExistence type="predicted"/>
<feature type="compositionally biased region" description="Basic and acidic residues" evidence="1">
    <location>
        <begin position="22"/>
        <end position="45"/>
    </location>
</feature>
<feature type="region of interest" description="Disordered" evidence="1">
    <location>
        <begin position="1"/>
        <end position="45"/>
    </location>
</feature>
<evidence type="ECO:0000313" key="2">
    <source>
        <dbReference type="EMBL" id="KAK5696108.1"/>
    </source>
</evidence>
<protein>
    <submittedName>
        <fullName evidence="2">Uncharacterized protein</fullName>
    </submittedName>
</protein>
<feature type="compositionally biased region" description="Low complexity" evidence="1">
    <location>
        <begin position="10"/>
        <end position="19"/>
    </location>
</feature>
<evidence type="ECO:0000256" key="1">
    <source>
        <dbReference type="SAM" id="MobiDB-lite"/>
    </source>
</evidence>
<sequence length="89" mass="9697">MPLGAASTPSRSSGNGARSSRTKRETAAKGVEKKVEKKATKETRPKMLERLAKKVAVKAREVAREENAKTAVDGKAWKKGSRGEKKFVE</sequence>
<dbReference type="Proteomes" id="UP001310594">
    <property type="component" value="Unassembled WGS sequence"/>
</dbReference>
<dbReference type="AlphaFoldDB" id="A0AAN7ZT10"/>
<feature type="region of interest" description="Disordered" evidence="1">
    <location>
        <begin position="63"/>
        <end position="89"/>
    </location>
</feature>
<organism evidence="2 3">
    <name type="scientific">Elasticomyces elasticus</name>
    <dbReference type="NCBI Taxonomy" id="574655"/>
    <lineage>
        <taxon>Eukaryota</taxon>
        <taxon>Fungi</taxon>
        <taxon>Dikarya</taxon>
        <taxon>Ascomycota</taxon>
        <taxon>Pezizomycotina</taxon>
        <taxon>Dothideomycetes</taxon>
        <taxon>Dothideomycetidae</taxon>
        <taxon>Mycosphaerellales</taxon>
        <taxon>Teratosphaeriaceae</taxon>
        <taxon>Elasticomyces</taxon>
    </lineage>
</organism>